<accession>A0A2P8DKD3</accession>
<sequence>MTAALAAAAAALVLTAWYLSWRAGRLDRLHARGDTARVALDAALSRRAAAARALAADLPAEPGRLLGSAAEGAARSSGTERELAESELSRVLRKAAAEPVPGGVPPAALAEVEAAAKRVLMARSFYNNVVAMTREARARRVVRVFRLAGRAPIPEFFEMDDEPPVFPPGRRKVDSR</sequence>
<dbReference type="EMBL" id="PYGA01000007">
    <property type="protein sequence ID" value="PSK97669.1"/>
    <property type="molecule type" value="Genomic_DNA"/>
</dbReference>
<dbReference type="Proteomes" id="UP000240542">
    <property type="component" value="Unassembled WGS sequence"/>
</dbReference>
<organism evidence="1 2">
    <name type="scientific">Murinocardiopsis flavida</name>
    <dbReference type="NCBI Taxonomy" id="645275"/>
    <lineage>
        <taxon>Bacteria</taxon>
        <taxon>Bacillati</taxon>
        <taxon>Actinomycetota</taxon>
        <taxon>Actinomycetes</taxon>
        <taxon>Streptosporangiales</taxon>
        <taxon>Nocardiopsidaceae</taxon>
        <taxon>Murinocardiopsis</taxon>
    </lineage>
</organism>
<evidence type="ECO:0008006" key="3">
    <source>
        <dbReference type="Google" id="ProtNLM"/>
    </source>
</evidence>
<dbReference type="AlphaFoldDB" id="A0A2P8DKD3"/>
<proteinExistence type="predicted"/>
<comment type="caution">
    <text evidence="1">The sequence shown here is derived from an EMBL/GenBank/DDBJ whole genome shotgun (WGS) entry which is preliminary data.</text>
</comment>
<name>A0A2P8DKD3_9ACTN</name>
<protein>
    <recommendedName>
        <fullName evidence="3">LemA protein</fullName>
    </recommendedName>
</protein>
<keyword evidence="2" id="KW-1185">Reference proteome</keyword>
<evidence type="ECO:0000313" key="1">
    <source>
        <dbReference type="EMBL" id="PSK97669.1"/>
    </source>
</evidence>
<dbReference type="RefSeq" id="WP_106583019.1">
    <property type="nucleotide sequence ID" value="NZ_PYGA01000007.1"/>
</dbReference>
<evidence type="ECO:0000313" key="2">
    <source>
        <dbReference type="Proteomes" id="UP000240542"/>
    </source>
</evidence>
<reference evidence="1 2" key="1">
    <citation type="submission" date="2018-03" db="EMBL/GenBank/DDBJ databases">
        <title>Genomic Encyclopedia of Archaeal and Bacterial Type Strains, Phase II (KMG-II): from individual species to whole genera.</title>
        <authorList>
            <person name="Goeker M."/>
        </authorList>
    </citation>
    <scope>NUCLEOTIDE SEQUENCE [LARGE SCALE GENOMIC DNA]</scope>
    <source>
        <strain evidence="1 2">DSM 45312</strain>
    </source>
</reference>
<gene>
    <name evidence="1" type="ORF">CLV63_10757</name>
</gene>